<dbReference type="PROSITE" id="PS50111">
    <property type="entry name" value="CHEMOTAXIS_TRANSDUC_2"/>
    <property type="match status" value="1"/>
</dbReference>
<reference evidence="4 5" key="1">
    <citation type="submission" date="2023-04" db="EMBL/GenBank/DDBJ databases">
        <title>Fusibacter bizertensis strain WBS, isolated from littoral bottom sediments of the Arctic seas - biochemical and genomic analysis.</title>
        <authorList>
            <person name="Brioukhanov A.L."/>
        </authorList>
    </citation>
    <scope>NUCLEOTIDE SEQUENCE [LARGE SCALE GENOMIC DNA]</scope>
    <source>
        <strain evidence="4 5">WBS</strain>
    </source>
</reference>
<dbReference type="Pfam" id="PF00015">
    <property type="entry name" value="MCPsignal"/>
    <property type="match status" value="1"/>
</dbReference>
<organism evidence="4 5">
    <name type="scientific">Fusibacter bizertensis</name>
    <dbReference type="NCBI Taxonomy" id="1488331"/>
    <lineage>
        <taxon>Bacteria</taxon>
        <taxon>Bacillati</taxon>
        <taxon>Bacillota</taxon>
        <taxon>Clostridia</taxon>
        <taxon>Eubacteriales</taxon>
        <taxon>Eubacteriales Family XII. Incertae Sedis</taxon>
        <taxon>Fusibacter</taxon>
    </lineage>
</organism>
<keyword evidence="5" id="KW-1185">Reference proteome</keyword>
<evidence type="ECO:0000256" key="1">
    <source>
        <dbReference type="ARBA" id="ARBA00023224"/>
    </source>
</evidence>
<comment type="caution">
    <text evidence="4">The sequence shown here is derived from an EMBL/GenBank/DDBJ whole genome shotgun (WGS) entry which is preliminary data.</text>
</comment>
<dbReference type="SMART" id="SM00283">
    <property type="entry name" value="MA"/>
    <property type="match status" value="1"/>
</dbReference>
<evidence type="ECO:0000259" key="3">
    <source>
        <dbReference type="PROSITE" id="PS50111"/>
    </source>
</evidence>
<sequence length="275" mass="30183">MHTIPQLTQMIEFAPTIQSLVIRDTAIAVTDLHEYVYYAKGKELNHHVKPGDPVKPGSLVEKAMTLRQKQTSIVDVTLFGTPYIGTAIPLIDPKTQEVVGSLFIGESTEKQELLKNMAKELSSNVSDITDSTRDISKKADQFSVFSNQLAELTHNFNKKIGEINSFTSMIQNISKKSNMLGINAAIESARIGEQGRGFAVVAEEISKLSKQSNDSVISISDMTRSILADSESLNNETDILTGLSDEIMLILNSLTQNIEAIYGMVEELTSISESL</sequence>
<evidence type="ECO:0000313" key="5">
    <source>
        <dbReference type="Proteomes" id="UP001158045"/>
    </source>
</evidence>
<dbReference type="RefSeq" id="WP_281094367.1">
    <property type="nucleotide sequence ID" value="NZ_JARYZI010000006.1"/>
</dbReference>
<evidence type="ECO:0000313" key="4">
    <source>
        <dbReference type="EMBL" id="MDH8678516.1"/>
    </source>
</evidence>
<accession>A0ABT6NDP3</accession>
<feature type="domain" description="Methyl-accepting transducer" evidence="3">
    <location>
        <begin position="104"/>
        <end position="275"/>
    </location>
</feature>
<dbReference type="Gene3D" id="1.10.287.950">
    <property type="entry name" value="Methyl-accepting chemotaxis protein"/>
    <property type="match status" value="1"/>
</dbReference>
<evidence type="ECO:0000256" key="2">
    <source>
        <dbReference type="PROSITE-ProRule" id="PRU00284"/>
    </source>
</evidence>
<dbReference type="PANTHER" id="PTHR32089:SF112">
    <property type="entry name" value="LYSOZYME-LIKE PROTEIN-RELATED"/>
    <property type="match status" value="1"/>
</dbReference>
<protein>
    <submittedName>
        <fullName evidence="4">Methyl-accepting chemotaxis protein</fullName>
    </submittedName>
</protein>
<dbReference type="InterPro" id="IPR004089">
    <property type="entry name" value="MCPsignal_dom"/>
</dbReference>
<keyword evidence="1 2" id="KW-0807">Transducer</keyword>
<dbReference type="Proteomes" id="UP001158045">
    <property type="component" value="Unassembled WGS sequence"/>
</dbReference>
<proteinExistence type="predicted"/>
<dbReference type="SUPFAM" id="SSF58104">
    <property type="entry name" value="Methyl-accepting chemotaxis protein (MCP) signaling domain"/>
    <property type="match status" value="1"/>
</dbReference>
<dbReference type="EMBL" id="JARYZI010000006">
    <property type="protein sequence ID" value="MDH8678516.1"/>
    <property type="molecule type" value="Genomic_DNA"/>
</dbReference>
<dbReference type="PANTHER" id="PTHR32089">
    <property type="entry name" value="METHYL-ACCEPTING CHEMOTAXIS PROTEIN MCPB"/>
    <property type="match status" value="1"/>
</dbReference>
<gene>
    <name evidence="4" type="ORF">QE109_10185</name>
</gene>
<name>A0ABT6NDP3_9FIRM</name>